<evidence type="ECO:0000313" key="3">
    <source>
        <dbReference type="Proteomes" id="UP000626092"/>
    </source>
</evidence>
<gene>
    <name evidence="2" type="ORF">RHSIM_RhsimUnG0074000</name>
</gene>
<evidence type="ECO:0000313" key="2">
    <source>
        <dbReference type="EMBL" id="KAF7114859.1"/>
    </source>
</evidence>
<dbReference type="EMBL" id="WJXA01000183">
    <property type="protein sequence ID" value="KAF7114859.1"/>
    <property type="molecule type" value="Genomic_DNA"/>
</dbReference>
<dbReference type="AlphaFoldDB" id="A0A834FVY8"/>
<protein>
    <submittedName>
        <fullName evidence="2">Uncharacterized protein</fullName>
    </submittedName>
</protein>
<reference evidence="2" key="1">
    <citation type="submission" date="2019-11" db="EMBL/GenBank/DDBJ databases">
        <authorList>
            <person name="Liu Y."/>
            <person name="Hou J."/>
            <person name="Li T.-Q."/>
            <person name="Guan C.-H."/>
            <person name="Wu X."/>
            <person name="Wu H.-Z."/>
            <person name="Ling F."/>
            <person name="Zhang R."/>
            <person name="Shi X.-G."/>
            <person name="Ren J.-P."/>
            <person name="Chen E.-F."/>
            <person name="Sun J.-M."/>
        </authorList>
    </citation>
    <scope>NUCLEOTIDE SEQUENCE</scope>
    <source>
        <strain evidence="2">Adult_tree_wgs_1</strain>
        <tissue evidence="2">Leaves</tissue>
    </source>
</reference>
<dbReference type="Proteomes" id="UP000626092">
    <property type="component" value="Unassembled WGS sequence"/>
</dbReference>
<comment type="caution">
    <text evidence="2">The sequence shown here is derived from an EMBL/GenBank/DDBJ whole genome shotgun (WGS) entry which is preliminary data.</text>
</comment>
<feature type="compositionally biased region" description="Polar residues" evidence="1">
    <location>
        <begin position="1"/>
        <end position="14"/>
    </location>
</feature>
<evidence type="ECO:0000256" key="1">
    <source>
        <dbReference type="SAM" id="MobiDB-lite"/>
    </source>
</evidence>
<name>A0A834FVY8_RHOSS</name>
<keyword evidence="3" id="KW-1185">Reference proteome</keyword>
<proteinExistence type="predicted"/>
<sequence length="255" mass="27591">MYSSNSNTEPSSKFPNLKEVNPDIGLGEPLGFGKPAFGSAASGHLRPRLVKLRKPKGRIETGKDDSGFNPFRRPVLDDSVPGVGSFLGKKLNFGNVGRENFVFVGNSDPNVYNSSGFVGNKVLDDMGKLKIGSCLNTNVENSSGFVGNRILDGMGKLRFGSDQEFASTTNPVSSVNANDRENFSHVESSDKVIPVSRGVFKGIGIDKNAVSKLPEEIAEYFNYSGQKREGRKDPLKPKFSKAPRTFFSSKSSIVA</sequence>
<feature type="region of interest" description="Disordered" evidence="1">
    <location>
        <begin position="1"/>
        <end position="20"/>
    </location>
</feature>
<accession>A0A834FVY8</accession>
<organism evidence="2 3">
    <name type="scientific">Rhododendron simsii</name>
    <name type="common">Sims's rhododendron</name>
    <dbReference type="NCBI Taxonomy" id="118357"/>
    <lineage>
        <taxon>Eukaryota</taxon>
        <taxon>Viridiplantae</taxon>
        <taxon>Streptophyta</taxon>
        <taxon>Embryophyta</taxon>
        <taxon>Tracheophyta</taxon>
        <taxon>Spermatophyta</taxon>
        <taxon>Magnoliopsida</taxon>
        <taxon>eudicotyledons</taxon>
        <taxon>Gunneridae</taxon>
        <taxon>Pentapetalae</taxon>
        <taxon>asterids</taxon>
        <taxon>Ericales</taxon>
        <taxon>Ericaceae</taxon>
        <taxon>Ericoideae</taxon>
        <taxon>Rhodoreae</taxon>
        <taxon>Rhododendron</taxon>
    </lineage>
</organism>